<dbReference type="OrthoDB" id="3220769at2759"/>
<feature type="region of interest" description="Disordered" evidence="1">
    <location>
        <begin position="246"/>
        <end position="270"/>
    </location>
</feature>
<accession>A0A9P8EKX2</accession>
<feature type="compositionally biased region" description="Polar residues" evidence="1">
    <location>
        <begin position="259"/>
        <end position="270"/>
    </location>
</feature>
<evidence type="ECO:0000313" key="3">
    <source>
        <dbReference type="Proteomes" id="UP000779574"/>
    </source>
</evidence>
<sequence length="270" mass="30123">MREDGYFDSAIWVFFDAVSGERYTGSTGLYGADPPEIFTHSTAWPQIWAPVDRLTKAALSAIYLDLGLSSSVRQPSMVSDADTLRYWSANLSTIVKQSSVDISVEKEAMYVNVTDYDTQQAVFVGYPAQLGALPDSHENSLGRAVIDTLYVCQRPQLKSPFNIFVSILVADLVFLRTAWSLYNLVVGYFLKSRHPDANICVECLARKEEDNEQVDGNVETAQVGTDTSHTDKVHEVDEHIIELDYLGPPSPDIRRDDQGSTQSLLTHRHV</sequence>
<dbReference type="Proteomes" id="UP000779574">
    <property type="component" value="Unassembled WGS sequence"/>
</dbReference>
<gene>
    <name evidence="2" type="ORF">KCU76_g6355</name>
</gene>
<evidence type="ECO:0000313" key="2">
    <source>
        <dbReference type="EMBL" id="KAG9692896.1"/>
    </source>
</evidence>
<reference evidence="2" key="2">
    <citation type="submission" date="2021-08" db="EMBL/GenBank/DDBJ databases">
        <authorList>
            <person name="Gostincar C."/>
            <person name="Sun X."/>
            <person name="Song Z."/>
            <person name="Gunde-Cimerman N."/>
        </authorList>
    </citation>
    <scope>NUCLEOTIDE SEQUENCE</scope>
    <source>
        <strain evidence="2">EXF-9911</strain>
    </source>
</reference>
<dbReference type="EMBL" id="JAHFXF010000212">
    <property type="protein sequence ID" value="KAG9692896.1"/>
    <property type="molecule type" value="Genomic_DNA"/>
</dbReference>
<feature type="non-terminal residue" evidence="2">
    <location>
        <position position="270"/>
    </location>
</feature>
<reference evidence="2" key="1">
    <citation type="journal article" date="2021" name="J Fungi (Basel)">
        <title>Virulence traits and population genomics of the black yeast Aureobasidium melanogenum.</title>
        <authorList>
            <person name="Cernosa A."/>
            <person name="Sun X."/>
            <person name="Gostincar C."/>
            <person name="Fang C."/>
            <person name="Gunde-Cimerman N."/>
            <person name="Song Z."/>
        </authorList>
    </citation>
    <scope>NUCLEOTIDE SEQUENCE</scope>
    <source>
        <strain evidence="2">EXF-9911</strain>
    </source>
</reference>
<comment type="caution">
    <text evidence="2">The sequence shown here is derived from an EMBL/GenBank/DDBJ whole genome shotgun (WGS) entry which is preliminary data.</text>
</comment>
<dbReference type="AlphaFoldDB" id="A0A9P8EKX2"/>
<evidence type="ECO:0000256" key="1">
    <source>
        <dbReference type="SAM" id="MobiDB-lite"/>
    </source>
</evidence>
<protein>
    <submittedName>
        <fullName evidence="2">Uncharacterized protein</fullName>
    </submittedName>
</protein>
<proteinExistence type="predicted"/>
<organism evidence="2 3">
    <name type="scientific">Aureobasidium melanogenum</name>
    <name type="common">Aureobasidium pullulans var. melanogenum</name>
    <dbReference type="NCBI Taxonomy" id="46634"/>
    <lineage>
        <taxon>Eukaryota</taxon>
        <taxon>Fungi</taxon>
        <taxon>Dikarya</taxon>
        <taxon>Ascomycota</taxon>
        <taxon>Pezizomycotina</taxon>
        <taxon>Dothideomycetes</taxon>
        <taxon>Dothideomycetidae</taxon>
        <taxon>Dothideales</taxon>
        <taxon>Saccotheciaceae</taxon>
        <taxon>Aureobasidium</taxon>
    </lineage>
</organism>
<name>A0A9P8EKX2_AURME</name>